<dbReference type="STRING" id="1244869.H261_15415"/>
<dbReference type="Pfam" id="PF12696">
    <property type="entry name" value="TraG-D_C"/>
    <property type="match status" value="1"/>
</dbReference>
<sequence>MNHTDQELSSLFRRRFPELESADAVRLGRLLPGSAPELALDLANEIARLRGLATYGEFLRMHEASPIAGKPHRSSAAEIEDRLWRNPPPVKNAKELRFFRFALERIAHKEYSESLSAHEQEQRAKDAFRKDFPPDMVGYLAFLGAQDPSISRFFFERYRVLPISEEDRKRHTYIVGGSGSGKSELIKWFLHHYVTRHPKTAVVLIEPHGPISKQVARWRELADGKRLVYIQPGMSTEVTPVFNPFDISDEERRNPKTLAILVDDTIDVVTELLDKDFSLYMETLMRACLTILFHRPGSTFADILRFVDLDNNADLIETGRRIFAADSPLLSFILRDLPADSLRPTRQAVKMRFIALLSRYSFSSFLIGKSTINLEELIKRRAFIVFNFSASDIGKAESRIFGKLILSHLKAFGFKQGRDDAPRHTIVPVHVFIDECQAFITASLGVILEELRKFGIHLTIVQQGIGQEMGRELTEAVLTNTAVKITGRNSEENLHKFAKQTGADPKELERLQAGKGRFCISAGGRKPVVIRIPGHRIDDRGSTTEEVWQATLADQIARFYTPRKPLRTIETAPDEGGTITDQSAGSSRKGFAPKELVAADGKLSLPIDT</sequence>
<protein>
    <recommendedName>
        <fullName evidence="2">TraD/TraG TraM recognition site domain-containing protein</fullName>
    </recommendedName>
</protein>
<feature type="region of interest" description="Disordered" evidence="1">
    <location>
        <begin position="568"/>
        <end position="593"/>
    </location>
</feature>
<dbReference type="InterPro" id="IPR027417">
    <property type="entry name" value="P-loop_NTPase"/>
</dbReference>
<organism evidence="3 4">
    <name type="scientific">Paramagnetospirillum caucaseum</name>
    <dbReference type="NCBI Taxonomy" id="1244869"/>
    <lineage>
        <taxon>Bacteria</taxon>
        <taxon>Pseudomonadati</taxon>
        <taxon>Pseudomonadota</taxon>
        <taxon>Alphaproteobacteria</taxon>
        <taxon>Rhodospirillales</taxon>
        <taxon>Magnetospirillaceae</taxon>
        <taxon>Paramagnetospirillum</taxon>
    </lineage>
</organism>
<gene>
    <name evidence="3" type="ORF">H261_15415</name>
</gene>
<evidence type="ECO:0000313" key="3">
    <source>
        <dbReference type="EMBL" id="EME69062.1"/>
    </source>
</evidence>
<dbReference type="Gene3D" id="3.40.50.300">
    <property type="entry name" value="P-loop containing nucleotide triphosphate hydrolases"/>
    <property type="match status" value="2"/>
</dbReference>
<name>M2ZP27_9PROT</name>
<dbReference type="RefSeq" id="WP_008619212.1">
    <property type="nucleotide sequence ID" value="NZ_AONQ01000044.1"/>
</dbReference>
<reference evidence="3 4" key="1">
    <citation type="journal article" date="2014" name="Genome Announc.">
        <title>Draft Genome Sequence of Magnetospirillum sp. Strain SO-1, a Freshwater Magnetotactic Bacterium Isolated from the Ol'khovka River, Russia.</title>
        <authorList>
            <person name="Grouzdev D.S."/>
            <person name="Dziuba M.V."/>
            <person name="Sukhacheva M.S."/>
            <person name="Mardanov A.V."/>
            <person name="Beletskiy A.V."/>
            <person name="Kuznetsov B.B."/>
            <person name="Skryabin K.G."/>
        </authorList>
    </citation>
    <scope>NUCLEOTIDE SEQUENCE [LARGE SCALE GENOMIC DNA]</scope>
    <source>
        <strain evidence="3 4">SO-1</strain>
    </source>
</reference>
<dbReference type="InterPro" id="IPR032689">
    <property type="entry name" value="TraG-D_C"/>
</dbReference>
<comment type="caution">
    <text evidence="3">The sequence shown here is derived from an EMBL/GenBank/DDBJ whole genome shotgun (WGS) entry which is preliminary data.</text>
</comment>
<accession>M2ZP27</accession>
<proteinExistence type="predicted"/>
<dbReference type="PANTHER" id="PTHR30121">
    <property type="entry name" value="UNCHARACTERIZED PROTEIN YJGR-RELATED"/>
    <property type="match status" value="1"/>
</dbReference>
<evidence type="ECO:0000256" key="1">
    <source>
        <dbReference type="SAM" id="MobiDB-lite"/>
    </source>
</evidence>
<dbReference type="EMBL" id="AONQ01000044">
    <property type="protein sequence ID" value="EME69062.1"/>
    <property type="molecule type" value="Genomic_DNA"/>
</dbReference>
<dbReference type="InterPro" id="IPR051162">
    <property type="entry name" value="T4SS_component"/>
</dbReference>
<dbReference type="SUPFAM" id="SSF52540">
    <property type="entry name" value="P-loop containing nucleoside triphosphate hydrolases"/>
    <property type="match status" value="1"/>
</dbReference>
<evidence type="ECO:0000313" key="4">
    <source>
        <dbReference type="Proteomes" id="UP000011744"/>
    </source>
</evidence>
<evidence type="ECO:0000259" key="2">
    <source>
        <dbReference type="Pfam" id="PF12696"/>
    </source>
</evidence>
<dbReference type="eggNOG" id="COG0433">
    <property type="taxonomic scope" value="Bacteria"/>
</dbReference>
<dbReference type="PANTHER" id="PTHR30121:SF11">
    <property type="entry name" value="AAA+ ATPASE DOMAIN-CONTAINING PROTEIN"/>
    <property type="match status" value="1"/>
</dbReference>
<feature type="domain" description="TraD/TraG TraM recognition site" evidence="2">
    <location>
        <begin position="428"/>
        <end position="503"/>
    </location>
</feature>
<dbReference type="OrthoDB" id="9806951at2"/>
<dbReference type="AlphaFoldDB" id="M2ZP27"/>
<dbReference type="PATRIC" id="fig|1244869.3.peg.3093"/>
<dbReference type="CDD" id="cd01127">
    <property type="entry name" value="TrwB_TraG_TraD_VirD4"/>
    <property type="match status" value="1"/>
</dbReference>
<keyword evidence="4" id="KW-1185">Reference proteome</keyword>
<dbReference type="Proteomes" id="UP000011744">
    <property type="component" value="Unassembled WGS sequence"/>
</dbReference>